<dbReference type="SUPFAM" id="SSF141868">
    <property type="entry name" value="EAL domain-like"/>
    <property type="match status" value="1"/>
</dbReference>
<comment type="caution">
    <text evidence="5">The sequence shown here is derived from an EMBL/GenBank/DDBJ whole genome shotgun (WGS) entry which is preliminary data.</text>
</comment>
<dbReference type="InterPro" id="IPR043128">
    <property type="entry name" value="Rev_trsase/Diguanyl_cyclase"/>
</dbReference>
<dbReference type="SMART" id="SM00052">
    <property type="entry name" value="EAL"/>
    <property type="match status" value="1"/>
</dbReference>
<dbReference type="InterPro" id="IPR050706">
    <property type="entry name" value="Cyclic-di-GMP_PDE-like"/>
</dbReference>
<keyword evidence="6" id="KW-1185">Reference proteome</keyword>
<evidence type="ECO:0000313" key="6">
    <source>
        <dbReference type="Proteomes" id="UP000537130"/>
    </source>
</evidence>
<dbReference type="Proteomes" id="UP000537130">
    <property type="component" value="Unassembled WGS sequence"/>
</dbReference>
<proteinExistence type="predicted"/>
<keyword evidence="1" id="KW-0472">Membrane</keyword>
<dbReference type="Gene3D" id="3.20.20.450">
    <property type="entry name" value="EAL domain"/>
    <property type="match status" value="1"/>
</dbReference>
<evidence type="ECO:0000313" key="5">
    <source>
        <dbReference type="EMBL" id="MBB3045977.1"/>
    </source>
</evidence>
<dbReference type="AlphaFoldDB" id="A0A7W4Z4E4"/>
<dbReference type="InterPro" id="IPR029787">
    <property type="entry name" value="Nucleotide_cyclase"/>
</dbReference>
<feature type="domain" description="EAL" evidence="3">
    <location>
        <begin position="678"/>
        <end position="931"/>
    </location>
</feature>
<dbReference type="InterPro" id="IPR000160">
    <property type="entry name" value="GGDEF_dom"/>
</dbReference>
<dbReference type="CDD" id="cd01949">
    <property type="entry name" value="GGDEF"/>
    <property type="match status" value="1"/>
</dbReference>
<dbReference type="RefSeq" id="WP_183408694.1">
    <property type="nucleotide sequence ID" value="NZ_JACHWY010000001.1"/>
</dbReference>
<dbReference type="Gene3D" id="3.30.70.270">
    <property type="match status" value="1"/>
</dbReference>
<dbReference type="PANTHER" id="PTHR33121">
    <property type="entry name" value="CYCLIC DI-GMP PHOSPHODIESTERASE PDEF"/>
    <property type="match status" value="1"/>
</dbReference>
<dbReference type="PANTHER" id="PTHR33121:SF79">
    <property type="entry name" value="CYCLIC DI-GMP PHOSPHODIESTERASE PDED-RELATED"/>
    <property type="match status" value="1"/>
</dbReference>
<evidence type="ECO:0000259" key="4">
    <source>
        <dbReference type="PROSITE" id="PS50887"/>
    </source>
</evidence>
<evidence type="ECO:0000256" key="1">
    <source>
        <dbReference type="SAM" id="Phobius"/>
    </source>
</evidence>
<feature type="transmembrane region" description="Helical" evidence="1">
    <location>
        <begin position="277"/>
        <end position="295"/>
    </location>
</feature>
<dbReference type="NCBIfam" id="TIGR00229">
    <property type="entry name" value="sensory_box"/>
    <property type="match status" value="1"/>
</dbReference>
<sequence length="932" mass="105160">MTRTNAQVHLSLQTKLSFIVTLIMALALASNISIDYLNSLKTTEEAGFKKLDTQFAIFEQFTERSTELFEQELNQIPVELYLKTPRSSGLPKALSVNPNISELRILDFNGKELRVWQSANSTSAPKVLQQQLINKVRLEPKPASRIFCESQCYQTSFTPVIADSGRPYIVNGIRDLSPVLLAFNTLTNSDAALGNSPSRLFIATNAGRTKSLINELEKKTAFFHSDAPVYTNTSQGTTVAASRPLNDTLSHSALQLVLLFDDRDAQASIQSSLKNSLVSAGVALLLTVLMTYLALRRALLKLVNLSNAIPMLSDSSYDRLRDSLAKYTKQTRYNDEIDQLNYTVLDVADALEEMEGSVATHRQELLHTIAELKETQEFNNALVNDSPLVIAAFRLNGQMIQLNDYGRKLAGWEKSDVENRSVVDLILPDPIGHTILDNLKPLISGRETRAQSEQLIRNEKGSVSYLTWIHAKVATRSEPMILSVGLDVTERRRTENRLRWLSKHDAITDLLNREAFHTEATQLIEQYRDTHTIELMMFDIDKFSSYNDMYGFQHGDNMLRETARFIERLIACHTIIGRTGTNEFSALLIIDEDDTTTAEKDKVFRVDGHALRFYSALENDAIEVNITAVVARHQEDGETVDDMLSNCAATLRALKPIDRGKVNYISSQVDNRAARQEKVQMHDSIVKALAEDRFVLYFQPIYNLDRNRITHCECLVRMQTEDGRILAPVSFLDIAKASGLMPRIDYLVLKMALMQLRVWADNNIHLKLSVNITADTFESDRFIKQLQQLLTDTGANSGQLIFEVVETEAINNLENAKALCKKLDALDVQIAFDDFGIGFTSFEYLRDLPVDFIKIDQSFIRYIYKRKSDQLLVKSMVDMAQALGKKVIAEGVEDQGSAELLREMGVHYLQGYYISKPCKASRLDLNYTLPTI</sequence>
<reference evidence="5 6" key="1">
    <citation type="submission" date="2020-08" db="EMBL/GenBank/DDBJ databases">
        <title>Genomic Encyclopedia of Type Strains, Phase III (KMG-III): the genomes of soil and plant-associated and newly described type strains.</title>
        <authorList>
            <person name="Whitman W."/>
        </authorList>
    </citation>
    <scope>NUCLEOTIDE SEQUENCE [LARGE SCALE GENOMIC DNA]</scope>
    <source>
        <strain evidence="5 6">CECT 8654</strain>
    </source>
</reference>
<name>A0A7W4Z4E4_9GAMM</name>
<protein>
    <submittedName>
        <fullName evidence="5">Diguanylate cyclase (GGDEF)-like protein/PAS domain S-box-containing protein</fullName>
    </submittedName>
</protein>
<dbReference type="InterPro" id="IPR035965">
    <property type="entry name" value="PAS-like_dom_sf"/>
</dbReference>
<dbReference type="SUPFAM" id="SSF55785">
    <property type="entry name" value="PYP-like sensor domain (PAS domain)"/>
    <property type="match status" value="1"/>
</dbReference>
<dbReference type="NCBIfam" id="TIGR00254">
    <property type="entry name" value="GGDEF"/>
    <property type="match status" value="1"/>
</dbReference>
<dbReference type="InterPro" id="IPR000014">
    <property type="entry name" value="PAS"/>
</dbReference>
<organism evidence="5 6">
    <name type="scientific">Litorivivens lipolytica</name>
    <dbReference type="NCBI Taxonomy" id="1524264"/>
    <lineage>
        <taxon>Bacteria</taxon>
        <taxon>Pseudomonadati</taxon>
        <taxon>Pseudomonadota</taxon>
        <taxon>Gammaproteobacteria</taxon>
        <taxon>Litorivivens</taxon>
    </lineage>
</organism>
<feature type="domain" description="PAS" evidence="2">
    <location>
        <begin position="375"/>
        <end position="429"/>
    </location>
</feature>
<dbReference type="GO" id="GO:0071111">
    <property type="term" value="F:cyclic-guanylate-specific phosphodiesterase activity"/>
    <property type="evidence" value="ECO:0007669"/>
    <property type="project" value="InterPro"/>
</dbReference>
<keyword evidence="1" id="KW-1133">Transmembrane helix</keyword>
<dbReference type="Pfam" id="PF00990">
    <property type="entry name" value="GGDEF"/>
    <property type="match status" value="1"/>
</dbReference>
<dbReference type="PROSITE" id="PS50883">
    <property type="entry name" value="EAL"/>
    <property type="match status" value="1"/>
</dbReference>
<dbReference type="PROSITE" id="PS50112">
    <property type="entry name" value="PAS"/>
    <property type="match status" value="1"/>
</dbReference>
<dbReference type="EMBL" id="JACHWY010000001">
    <property type="protein sequence ID" value="MBB3045977.1"/>
    <property type="molecule type" value="Genomic_DNA"/>
</dbReference>
<evidence type="ECO:0000259" key="2">
    <source>
        <dbReference type="PROSITE" id="PS50112"/>
    </source>
</evidence>
<dbReference type="Pfam" id="PF00563">
    <property type="entry name" value="EAL"/>
    <property type="match status" value="1"/>
</dbReference>
<dbReference type="PROSITE" id="PS50887">
    <property type="entry name" value="GGDEF"/>
    <property type="match status" value="1"/>
</dbReference>
<accession>A0A7W4Z4E4</accession>
<dbReference type="Gene3D" id="3.30.450.20">
    <property type="entry name" value="PAS domain"/>
    <property type="match status" value="1"/>
</dbReference>
<dbReference type="SMART" id="SM00267">
    <property type="entry name" value="GGDEF"/>
    <property type="match status" value="1"/>
</dbReference>
<keyword evidence="1" id="KW-0812">Transmembrane</keyword>
<feature type="domain" description="GGDEF" evidence="4">
    <location>
        <begin position="531"/>
        <end position="667"/>
    </location>
</feature>
<dbReference type="InterPro" id="IPR035919">
    <property type="entry name" value="EAL_sf"/>
</dbReference>
<evidence type="ECO:0000259" key="3">
    <source>
        <dbReference type="PROSITE" id="PS50883"/>
    </source>
</evidence>
<dbReference type="InterPro" id="IPR001633">
    <property type="entry name" value="EAL_dom"/>
</dbReference>
<dbReference type="SUPFAM" id="SSF55073">
    <property type="entry name" value="Nucleotide cyclase"/>
    <property type="match status" value="1"/>
</dbReference>
<dbReference type="CDD" id="cd01948">
    <property type="entry name" value="EAL"/>
    <property type="match status" value="1"/>
</dbReference>
<gene>
    <name evidence="5" type="ORF">FHR99_000213</name>
</gene>